<keyword evidence="1" id="KW-0812">Transmembrane</keyword>
<dbReference type="EMBL" id="KQ987720">
    <property type="protein sequence ID" value="KZV57054.1"/>
    <property type="molecule type" value="Genomic_DNA"/>
</dbReference>
<dbReference type="OrthoDB" id="512212at2759"/>
<name>A0A2Z7DCM6_9LAMI</name>
<evidence type="ECO:0000313" key="3">
    <source>
        <dbReference type="Proteomes" id="UP000250235"/>
    </source>
</evidence>
<keyword evidence="1" id="KW-1133">Transmembrane helix</keyword>
<dbReference type="GO" id="GO:0016301">
    <property type="term" value="F:kinase activity"/>
    <property type="evidence" value="ECO:0007669"/>
    <property type="project" value="UniProtKB-KW"/>
</dbReference>
<keyword evidence="2" id="KW-0675">Receptor</keyword>
<proteinExistence type="predicted"/>
<evidence type="ECO:0000256" key="1">
    <source>
        <dbReference type="SAM" id="Phobius"/>
    </source>
</evidence>
<evidence type="ECO:0000313" key="2">
    <source>
        <dbReference type="EMBL" id="KZV57054.1"/>
    </source>
</evidence>
<dbReference type="Proteomes" id="UP000250235">
    <property type="component" value="Unassembled WGS sequence"/>
</dbReference>
<gene>
    <name evidence="2" type="ORF">F511_05928</name>
</gene>
<dbReference type="Gene3D" id="3.80.10.10">
    <property type="entry name" value="Ribonuclease Inhibitor"/>
    <property type="match status" value="1"/>
</dbReference>
<dbReference type="InterPro" id="IPR032675">
    <property type="entry name" value="LRR_dom_sf"/>
</dbReference>
<accession>A0A2Z7DCM6</accession>
<sequence>MHLTAHPICWQKLPILFPTFFSILLSCSISVIFGRNNLNSSTTDEESLLAFKSRITSDPFDVLARNCGPDQRITALNLHGWNLEGTIAPNLGNLTFLISGPRFEQLHGSNTGRIIRSAQIESVRLRRKQSDRHCSIISWYLDRT</sequence>
<feature type="transmembrane region" description="Helical" evidence="1">
    <location>
        <begin position="15"/>
        <end position="33"/>
    </location>
</feature>
<keyword evidence="2" id="KW-0418">Kinase</keyword>
<reference evidence="2 3" key="1">
    <citation type="journal article" date="2015" name="Proc. Natl. Acad. Sci. U.S.A.">
        <title>The resurrection genome of Boea hygrometrica: A blueprint for survival of dehydration.</title>
        <authorList>
            <person name="Xiao L."/>
            <person name="Yang G."/>
            <person name="Zhang L."/>
            <person name="Yang X."/>
            <person name="Zhao S."/>
            <person name="Ji Z."/>
            <person name="Zhou Q."/>
            <person name="Hu M."/>
            <person name="Wang Y."/>
            <person name="Chen M."/>
            <person name="Xu Y."/>
            <person name="Jin H."/>
            <person name="Xiao X."/>
            <person name="Hu G."/>
            <person name="Bao F."/>
            <person name="Hu Y."/>
            <person name="Wan P."/>
            <person name="Li L."/>
            <person name="Deng X."/>
            <person name="Kuang T."/>
            <person name="Xiang C."/>
            <person name="Zhu J.K."/>
            <person name="Oliver M.J."/>
            <person name="He Y."/>
        </authorList>
    </citation>
    <scope>NUCLEOTIDE SEQUENCE [LARGE SCALE GENOMIC DNA]</scope>
    <source>
        <strain evidence="3">cv. XS01</strain>
    </source>
</reference>
<keyword evidence="2" id="KW-0808">Transferase</keyword>
<protein>
    <submittedName>
        <fullName evidence="2">LRR receptor-like serine/threonine-protein kinase EFR</fullName>
    </submittedName>
</protein>
<keyword evidence="1" id="KW-0472">Membrane</keyword>
<keyword evidence="3" id="KW-1185">Reference proteome</keyword>
<organism evidence="2 3">
    <name type="scientific">Dorcoceras hygrometricum</name>
    <dbReference type="NCBI Taxonomy" id="472368"/>
    <lineage>
        <taxon>Eukaryota</taxon>
        <taxon>Viridiplantae</taxon>
        <taxon>Streptophyta</taxon>
        <taxon>Embryophyta</taxon>
        <taxon>Tracheophyta</taxon>
        <taxon>Spermatophyta</taxon>
        <taxon>Magnoliopsida</taxon>
        <taxon>eudicotyledons</taxon>
        <taxon>Gunneridae</taxon>
        <taxon>Pentapetalae</taxon>
        <taxon>asterids</taxon>
        <taxon>lamiids</taxon>
        <taxon>Lamiales</taxon>
        <taxon>Gesneriaceae</taxon>
        <taxon>Didymocarpoideae</taxon>
        <taxon>Trichosporeae</taxon>
        <taxon>Loxocarpinae</taxon>
        <taxon>Dorcoceras</taxon>
    </lineage>
</organism>
<dbReference type="AlphaFoldDB" id="A0A2Z7DCM6"/>